<dbReference type="InterPro" id="IPR013103">
    <property type="entry name" value="RVT_2"/>
</dbReference>
<dbReference type="Proteomes" id="UP000765509">
    <property type="component" value="Unassembled WGS sequence"/>
</dbReference>
<dbReference type="PANTHER" id="PTHR11439:SF467">
    <property type="entry name" value="INTEGRASE CATALYTIC DOMAIN-CONTAINING PROTEIN"/>
    <property type="match status" value="1"/>
</dbReference>
<evidence type="ECO:0000313" key="2">
    <source>
        <dbReference type="EMBL" id="MBW0510420.1"/>
    </source>
</evidence>
<dbReference type="Pfam" id="PF07727">
    <property type="entry name" value="RVT_2"/>
    <property type="match status" value="1"/>
</dbReference>
<feature type="non-terminal residue" evidence="2">
    <location>
        <position position="1"/>
    </location>
</feature>
<dbReference type="OrthoDB" id="3344688at2759"/>
<protein>
    <recommendedName>
        <fullName evidence="1">Reverse transcriptase Ty1/copia-type domain-containing protein</fullName>
    </recommendedName>
</protein>
<gene>
    <name evidence="2" type="ORF">O181_050135</name>
</gene>
<evidence type="ECO:0000313" key="3">
    <source>
        <dbReference type="Proteomes" id="UP000765509"/>
    </source>
</evidence>
<evidence type="ECO:0000259" key="1">
    <source>
        <dbReference type="Pfam" id="PF07727"/>
    </source>
</evidence>
<proteinExistence type="predicted"/>
<dbReference type="AlphaFoldDB" id="A0A9Q3DUT1"/>
<dbReference type="InterPro" id="IPR043502">
    <property type="entry name" value="DNA/RNA_pol_sf"/>
</dbReference>
<dbReference type="PANTHER" id="PTHR11439">
    <property type="entry name" value="GAG-POL-RELATED RETROTRANSPOSON"/>
    <property type="match status" value="1"/>
</dbReference>
<dbReference type="CDD" id="cd09272">
    <property type="entry name" value="RNase_HI_RT_Ty1"/>
    <property type="match status" value="1"/>
</dbReference>
<comment type="caution">
    <text evidence="2">The sequence shown here is derived from an EMBL/GenBank/DDBJ whole genome shotgun (WGS) entry which is preliminary data.</text>
</comment>
<keyword evidence="3" id="KW-1185">Reference proteome</keyword>
<reference evidence="2" key="1">
    <citation type="submission" date="2021-03" db="EMBL/GenBank/DDBJ databases">
        <title>Draft genome sequence of rust myrtle Austropuccinia psidii MF-1, a brazilian biotype.</title>
        <authorList>
            <person name="Quecine M.C."/>
            <person name="Pachon D.M.R."/>
            <person name="Bonatelli M.L."/>
            <person name="Correr F.H."/>
            <person name="Franceschini L.M."/>
            <person name="Leite T.F."/>
            <person name="Margarido G.R.A."/>
            <person name="Almeida C.A."/>
            <person name="Ferrarezi J.A."/>
            <person name="Labate C.A."/>
        </authorList>
    </citation>
    <scope>NUCLEOTIDE SEQUENCE</scope>
    <source>
        <strain evidence="2">MF-1</strain>
    </source>
</reference>
<sequence>IYGLKQAPLAWYTRLKQWLLDSGFSVSILDPCVFFKFSGIPIWIYIHVDDIAIFSKDVSAFKNAIGKEFDIKDIGPADLILGIKITQSEEKVTLDQRHFSEALLNLYGMSECKEATTPLVPNEHLGPATDKEVASFKILGISFRSAIGSLNYLSTATRPDLAHAVSSLSQYLESPGIQHWKGFLHVLRYLKGSQEVGLHYHRNGKQGIVAYSDADWGNCRVTRRSISGYLASFEGCLVLWKTRKQQAVSTSTAEAEYKALCDLTSKMLWLRQWTIEIGIVETNCQILMWNDNQSCINTANGDSNFNNKRMKHVNIQLHFVREVVQSKDFQLQYIRSEGMLADFLTKSVNKTVLERALGALSVSRLKVRGDVGNLVEMSQD</sequence>
<feature type="domain" description="Reverse transcriptase Ty1/copia-type" evidence="1">
    <location>
        <begin position="1"/>
        <end position="120"/>
    </location>
</feature>
<accession>A0A9Q3DUT1</accession>
<dbReference type="SUPFAM" id="SSF56672">
    <property type="entry name" value="DNA/RNA polymerases"/>
    <property type="match status" value="1"/>
</dbReference>
<dbReference type="EMBL" id="AVOT02021545">
    <property type="protein sequence ID" value="MBW0510420.1"/>
    <property type="molecule type" value="Genomic_DNA"/>
</dbReference>
<name>A0A9Q3DUT1_9BASI</name>
<organism evidence="2 3">
    <name type="scientific">Austropuccinia psidii MF-1</name>
    <dbReference type="NCBI Taxonomy" id="1389203"/>
    <lineage>
        <taxon>Eukaryota</taxon>
        <taxon>Fungi</taxon>
        <taxon>Dikarya</taxon>
        <taxon>Basidiomycota</taxon>
        <taxon>Pucciniomycotina</taxon>
        <taxon>Pucciniomycetes</taxon>
        <taxon>Pucciniales</taxon>
        <taxon>Sphaerophragmiaceae</taxon>
        <taxon>Austropuccinia</taxon>
    </lineage>
</organism>